<dbReference type="InterPro" id="IPR011545">
    <property type="entry name" value="DEAD/DEAH_box_helicase_dom"/>
</dbReference>
<dbReference type="Pfam" id="PF00270">
    <property type="entry name" value="DEAD"/>
    <property type="match status" value="1"/>
</dbReference>
<dbReference type="PANTHER" id="PTHR13710:SF154">
    <property type="entry name" value="RECQ HELICASE, PUTATIVE (AFU_ORTHOLOGUE AFUA_6G14720)-RELATED"/>
    <property type="match status" value="1"/>
</dbReference>
<keyword evidence="3" id="KW-0067">ATP-binding</keyword>
<evidence type="ECO:0000313" key="8">
    <source>
        <dbReference type="Proteomes" id="UP001345691"/>
    </source>
</evidence>
<dbReference type="SMART" id="SM00490">
    <property type="entry name" value="HELICc"/>
    <property type="match status" value="1"/>
</dbReference>
<evidence type="ECO:0000256" key="2">
    <source>
        <dbReference type="ARBA" id="ARBA00022741"/>
    </source>
</evidence>
<evidence type="ECO:0000256" key="5">
    <source>
        <dbReference type="ARBA" id="ARBA00034808"/>
    </source>
</evidence>
<dbReference type="EC" id="5.6.2.4" evidence="5"/>
<dbReference type="PANTHER" id="PTHR13710">
    <property type="entry name" value="DNA HELICASE RECQ FAMILY MEMBER"/>
    <property type="match status" value="1"/>
</dbReference>
<evidence type="ECO:0000313" key="7">
    <source>
        <dbReference type="EMBL" id="KAK5048128.1"/>
    </source>
</evidence>
<keyword evidence="2" id="KW-0547">Nucleotide-binding</keyword>
<comment type="catalytic activity">
    <reaction evidence="4">
        <text>Couples ATP hydrolysis with the unwinding of duplex DNA by translocating in the 3'-5' direction.</text>
        <dbReference type="EC" id="5.6.2.4"/>
    </reaction>
</comment>
<evidence type="ECO:0000256" key="4">
    <source>
        <dbReference type="ARBA" id="ARBA00034617"/>
    </source>
</evidence>
<protein>
    <recommendedName>
        <fullName evidence="5">DNA 3'-5' helicase</fullName>
        <ecNumber evidence="5">5.6.2.4</ecNumber>
    </recommendedName>
</protein>
<dbReference type="Pfam" id="PF00271">
    <property type="entry name" value="Helicase_C"/>
    <property type="match status" value="1"/>
</dbReference>
<dbReference type="Proteomes" id="UP001345691">
    <property type="component" value="Unassembled WGS sequence"/>
</dbReference>
<sequence length="428" mass="47112">MAYGSWMVPSLYFPISEPSPAAIRSSQNNMEVNRDDFHNRQFGHSGHIAGILYGRDLMESPMHTVSEQESFRRVSVEWHRFLQFPSSASLVRCDVVEVAPDIHNGRIRRLQHLERVDLRGALRQLVQSEHAEFRGQQEEALQAIVHRVSPIVVVMCTSAGKSALFMLPASMSPHGMTVVVVPVISLQQDLADRCQRAGIRCVEWNAAQPADGAQIVCNARKHDDIDVPDIHEPTACVGGVGPHRRERGAHDFGMPERLADADATGVGDVAAVLCAVGVLDRGVGAGGGDIVPAQVRMIRGATTHENIRYQVLPYHVQETEEVLPRLVERLRQQYPLPGEIIVYCPTVAQTESFAALLGCVAYHRNVGNEKEKRKILRQLVSGEQPVFTATNALGLGIDRPSIRAVIHVGVPRQIRSFAQESGRVGRDG</sequence>
<gene>
    <name evidence="7" type="ORF">LTR69_011440</name>
</gene>
<proteinExistence type="inferred from homology"/>
<dbReference type="InterPro" id="IPR027417">
    <property type="entry name" value="P-loop_NTPase"/>
</dbReference>
<keyword evidence="8" id="KW-1185">Reference proteome</keyword>
<dbReference type="EMBL" id="JAVRRF010000067">
    <property type="protein sequence ID" value="KAK5048128.1"/>
    <property type="molecule type" value="Genomic_DNA"/>
</dbReference>
<comment type="caution">
    <text evidence="7">The sequence shown here is derived from an EMBL/GenBank/DDBJ whole genome shotgun (WGS) entry which is preliminary data.</text>
</comment>
<evidence type="ECO:0000256" key="1">
    <source>
        <dbReference type="ARBA" id="ARBA00005446"/>
    </source>
</evidence>
<evidence type="ECO:0000259" key="6">
    <source>
        <dbReference type="PROSITE" id="PS51194"/>
    </source>
</evidence>
<reference evidence="7 8" key="1">
    <citation type="submission" date="2023-08" db="EMBL/GenBank/DDBJ databases">
        <title>Black Yeasts Isolated from many extreme environments.</title>
        <authorList>
            <person name="Coleine C."/>
            <person name="Stajich J.E."/>
            <person name="Selbmann L."/>
        </authorList>
    </citation>
    <scope>NUCLEOTIDE SEQUENCE [LARGE SCALE GENOMIC DNA]</scope>
    <source>
        <strain evidence="7 8">CCFEE 6328</strain>
    </source>
</reference>
<dbReference type="SUPFAM" id="SSF52540">
    <property type="entry name" value="P-loop containing nucleoside triphosphate hydrolases"/>
    <property type="match status" value="2"/>
</dbReference>
<dbReference type="Gene3D" id="3.40.50.300">
    <property type="entry name" value="P-loop containing nucleotide triphosphate hydrolases"/>
    <property type="match status" value="2"/>
</dbReference>
<evidence type="ECO:0000256" key="3">
    <source>
        <dbReference type="ARBA" id="ARBA00022840"/>
    </source>
</evidence>
<dbReference type="PROSITE" id="PS51194">
    <property type="entry name" value="HELICASE_CTER"/>
    <property type="match status" value="1"/>
</dbReference>
<name>A0ABR0IUY7_9EURO</name>
<comment type="similarity">
    <text evidence="1">Belongs to the helicase family. RecQ subfamily.</text>
</comment>
<organism evidence="7 8">
    <name type="scientific">Exophiala sideris</name>
    <dbReference type="NCBI Taxonomy" id="1016849"/>
    <lineage>
        <taxon>Eukaryota</taxon>
        <taxon>Fungi</taxon>
        <taxon>Dikarya</taxon>
        <taxon>Ascomycota</taxon>
        <taxon>Pezizomycotina</taxon>
        <taxon>Eurotiomycetes</taxon>
        <taxon>Chaetothyriomycetidae</taxon>
        <taxon>Chaetothyriales</taxon>
        <taxon>Herpotrichiellaceae</taxon>
        <taxon>Exophiala</taxon>
    </lineage>
</organism>
<dbReference type="InterPro" id="IPR001650">
    <property type="entry name" value="Helicase_C-like"/>
</dbReference>
<accession>A0ABR0IUY7</accession>
<feature type="domain" description="Helicase C-terminal" evidence="6">
    <location>
        <begin position="322"/>
        <end position="428"/>
    </location>
</feature>